<keyword evidence="1" id="KW-0812">Transmembrane</keyword>
<accession>A0A0D8J292</accession>
<feature type="transmembrane region" description="Helical" evidence="1">
    <location>
        <begin position="39"/>
        <end position="62"/>
    </location>
</feature>
<dbReference type="GeneID" id="42856927"/>
<feature type="transmembrane region" description="Helical" evidence="1">
    <location>
        <begin position="392"/>
        <end position="412"/>
    </location>
</feature>
<reference evidence="2" key="1">
    <citation type="submission" date="2015-02" db="EMBL/GenBank/DDBJ databases">
        <title>A novel member of the family Ruminococcaceae isolated from human feces.</title>
        <authorList>
            <person name="Shkoporov A.N."/>
            <person name="Chaplin A.V."/>
            <person name="Motuzova O.V."/>
            <person name="Kafarskaia L.I."/>
            <person name="Khokhlova E.V."/>
            <person name="Efimov B.A."/>
        </authorList>
    </citation>
    <scope>NUCLEOTIDE SEQUENCE [LARGE SCALE GENOMIC DNA]</scope>
    <source>
        <strain evidence="2">585-1</strain>
    </source>
</reference>
<feature type="transmembrane region" description="Helical" evidence="1">
    <location>
        <begin position="237"/>
        <end position="261"/>
    </location>
</feature>
<keyword evidence="1" id="KW-1133">Transmembrane helix</keyword>
<feature type="transmembrane region" description="Helical" evidence="1">
    <location>
        <begin position="424"/>
        <end position="447"/>
    </location>
</feature>
<dbReference type="GO" id="GO:0015293">
    <property type="term" value="F:symporter activity"/>
    <property type="evidence" value="ECO:0007669"/>
    <property type="project" value="InterPro"/>
</dbReference>
<feature type="transmembrane region" description="Helical" evidence="1">
    <location>
        <begin position="281"/>
        <end position="300"/>
    </location>
</feature>
<dbReference type="NCBIfam" id="TIGR00792">
    <property type="entry name" value="gph"/>
    <property type="match status" value="1"/>
</dbReference>
<proteinExistence type="predicted"/>
<dbReference type="Pfam" id="PF13347">
    <property type="entry name" value="MFS_2"/>
    <property type="match status" value="1"/>
</dbReference>
<keyword evidence="3" id="KW-1185">Reference proteome</keyword>
<keyword evidence="1" id="KW-0472">Membrane</keyword>
<dbReference type="Gene3D" id="1.20.1250.20">
    <property type="entry name" value="MFS general substrate transporter like domains"/>
    <property type="match status" value="1"/>
</dbReference>
<dbReference type="GO" id="GO:0006814">
    <property type="term" value="P:sodium ion transport"/>
    <property type="evidence" value="ECO:0007669"/>
    <property type="project" value="InterPro"/>
</dbReference>
<feature type="transmembrane region" description="Helical" evidence="1">
    <location>
        <begin position="119"/>
        <end position="141"/>
    </location>
</feature>
<dbReference type="PANTHER" id="PTHR11328:SF24">
    <property type="entry name" value="MAJOR FACILITATOR SUPERFAMILY (MFS) PROFILE DOMAIN-CONTAINING PROTEIN"/>
    <property type="match status" value="1"/>
</dbReference>
<dbReference type="InterPro" id="IPR039672">
    <property type="entry name" value="MFS_2"/>
</dbReference>
<feature type="transmembrane region" description="Helical" evidence="1">
    <location>
        <begin position="336"/>
        <end position="360"/>
    </location>
</feature>
<dbReference type="GO" id="GO:0005886">
    <property type="term" value="C:plasma membrane"/>
    <property type="evidence" value="ECO:0007669"/>
    <property type="project" value="TreeGrafter"/>
</dbReference>
<dbReference type="GO" id="GO:0008643">
    <property type="term" value="P:carbohydrate transport"/>
    <property type="evidence" value="ECO:0007669"/>
    <property type="project" value="InterPro"/>
</dbReference>
<dbReference type="Proteomes" id="UP000032483">
    <property type="component" value="Unassembled WGS sequence"/>
</dbReference>
<sequence>MALQPQNERPFGFRDKLGYLFGDFGNDFTFIFAGSYLTLFYTDVLGVSAGLVGVLFVVARCVDAFTDVGMGRLVDTLPPSRGGRFRPWILRVCVPVALASVLMYLYFARSWPYAGKVAYMFATYIFWGSICYTAINIPYGSMASVLSADAGERASLSTFRSVGAMLANLIIAAATPLFLFRTAADGTQTVIPERFTVIAVVYGVCAVACYLLCYALCRERVQAAPPREAKRQSFASLAKALAGNRALTAVIGAALLLLLASLLGQGMNMYLFKDYFNSADMLSLVGFAGVLPMLALAPFAAKLSKRFGKKEAGCVGVGVAAAAYLLMWALRLRSVWAYIGLMLVGSVGVGFFNMVIWAFIIDVIDYQEVRTGSRDDGTVYAVYSFARKLGQALAGGVVGFALAAIGYVSSTGHVVQTQPVREGIYTISTLVPGLSYLGVFLVLLLAYPLTKKRVEENAAVLRERRGEAAQEP</sequence>
<dbReference type="AlphaFoldDB" id="A0A0D8J292"/>
<organism evidence="2 3">
    <name type="scientific">Ruthenibacterium lactatiformans</name>
    <dbReference type="NCBI Taxonomy" id="1550024"/>
    <lineage>
        <taxon>Bacteria</taxon>
        <taxon>Bacillati</taxon>
        <taxon>Bacillota</taxon>
        <taxon>Clostridia</taxon>
        <taxon>Eubacteriales</taxon>
        <taxon>Oscillospiraceae</taxon>
        <taxon>Ruthenibacterium</taxon>
    </lineage>
</organism>
<feature type="transmembrane region" description="Helical" evidence="1">
    <location>
        <begin position="162"/>
        <end position="183"/>
    </location>
</feature>
<feature type="transmembrane region" description="Helical" evidence="1">
    <location>
        <begin position="312"/>
        <end position="330"/>
    </location>
</feature>
<protein>
    <submittedName>
        <fullName evidence="2">Major facilitator transporter</fullName>
    </submittedName>
</protein>
<name>A0A0D8J292_9FIRM</name>
<dbReference type="RefSeq" id="WP_050005428.1">
    <property type="nucleotide sequence ID" value="NZ_CAUBBA010000030.1"/>
</dbReference>
<dbReference type="EMBL" id="JXXK01000012">
    <property type="protein sequence ID" value="KJF39893.1"/>
    <property type="molecule type" value="Genomic_DNA"/>
</dbReference>
<evidence type="ECO:0000313" key="3">
    <source>
        <dbReference type="Proteomes" id="UP000032483"/>
    </source>
</evidence>
<comment type="caution">
    <text evidence="2">The sequence shown here is derived from an EMBL/GenBank/DDBJ whole genome shotgun (WGS) entry which is preliminary data.</text>
</comment>
<gene>
    <name evidence="2" type="ORF">TQ39_10060</name>
</gene>
<feature type="transmembrane region" description="Helical" evidence="1">
    <location>
        <begin position="195"/>
        <end position="217"/>
    </location>
</feature>
<dbReference type="InterPro" id="IPR036259">
    <property type="entry name" value="MFS_trans_sf"/>
</dbReference>
<dbReference type="PANTHER" id="PTHR11328">
    <property type="entry name" value="MAJOR FACILITATOR SUPERFAMILY DOMAIN-CONTAINING PROTEIN"/>
    <property type="match status" value="1"/>
</dbReference>
<evidence type="ECO:0000313" key="2">
    <source>
        <dbReference type="EMBL" id="KJF39893.1"/>
    </source>
</evidence>
<evidence type="ECO:0000256" key="1">
    <source>
        <dbReference type="SAM" id="Phobius"/>
    </source>
</evidence>
<feature type="transmembrane region" description="Helical" evidence="1">
    <location>
        <begin position="88"/>
        <end position="107"/>
    </location>
</feature>
<dbReference type="SUPFAM" id="SSF103473">
    <property type="entry name" value="MFS general substrate transporter"/>
    <property type="match status" value="1"/>
</dbReference>
<dbReference type="InterPro" id="IPR001927">
    <property type="entry name" value="Na/Gal_symport"/>
</dbReference>
<dbReference type="CDD" id="cd17332">
    <property type="entry name" value="MFS_MelB_like"/>
    <property type="match status" value="1"/>
</dbReference>